<dbReference type="AlphaFoldDB" id="A0A9X3YQJ8"/>
<comment type="caution">
    <text evidence="2">The sequence shown here is derived from an EMBL/GenBank/DDBJ whole genome shotgun (WGS) entry which is preliminary data.</text>
</comment>
<dbReference type="Proteomes" id="UP001139971">
    <property type="component" value="Unassembled WGS sequence"/>
</dbReference>
<sequence length="329" mass="34914">MPTATPAPQCPDTLPPPTLEQQDATPHGAAHLAETALWRYGLRYLHDLAAYDEAIVAVSFNAAPPQDGPAADDLPPRIDDRYRVRLVRSDDGERIEALRLTREQPASGPADRWPTIDRRAPDGDIVDLGNGSGDGIERTYAFDPPVSLDYWLNIGLTWNGLNVGGVQCARASLTAVRRERGDDGVDVERRSATAEAAGVIAPLNRWPQRIDITDLGATVDAALDAALTVLFGAYRDALRATIGAAYGYRLGAPPDAGDAPAVSVPVGLYPNLPPTATTAVQIGAALAAWKAATDPPSTGAEWAFSLVLHSSFDARTPLLDLAGLVYRIG</sequence>
<accession>A0A9X3YQJ8</accession>
<gene>
    <name evidence="2" type="ORF">OD750_026600</name>
</gene>
<evidence type="ECO:0000256" key="1">
    <source>
        <dbReference type="SAM" id="MobiDB-lite"/>
    </source>
</evidence>
<organism evidence="2 3">
    <name type="scientific">Tahibacter soli</name>
    <dbReference type="NCBI Taxonomy" id="2983605"/>
    <lineage>
        <taxon>Bacteria</taxon>
        <taxon>Pseudomonadati</taxon>
        <taxon>Pseudomonadota</taxon>
        <taxon>Gammaproteobacteria</taxon>
        <taxon>Lysobacterales</taxon>
        <taxon>Rhodanobacteraceae</taxon>
        <taxon>Tahibacter</taxon>
    </lineage>
</organism>
<dbReference type="EMBL" id="JAOVZO020000023">
    <property type="protein sequence ID" value="MDC8016112.1"/>
    <property type="molecule type" value="Genomic_DNA"/>
</dbReference>
<keyword evidence="3" id="KW-1185">Reference proteome</keyword>
<feature type="region of interest" description="Disordered" evidence="1">
    <location>
        <begin position="1"/>
        <end position="27"/>
    </location>
</feature>
<evidence type="ECO:0000313" key="3">
    <source>
        <dbReference type="Proteomes" id="UP001139971"/>
    </source>
</evidence>
<dbReference type="RefSeq" id="WP_263542601.1">
    <property type="nucleotide sequence ID" value="NZ_JAOVZO020000023.1"/>
</dbReference>
<feature type="region of interest" description="Disordered" evidence="1">
    <location>
        <begin position="104"/>
        <end position="129"/>
    </location>
</feature>
<reference evidence="2" key="1">
    <citation type="submission" date="2023-02" db="EMBL/GenBank/DDBJ databases">
        <title>Tahibacter soli sp. nov. isolated from soil.</title>
        <authorList>
            <person name="Baek J.H."/>
            <person name="Lee J.K."/>
            <person name="Choi D.G."/>
            <person name="Jeon C.O."/>
        </authorList>
    </citation>
    <scope>NUCLEOTIDE SEQUENCE</scope>
    <source>
        <strain evidence="2">BL</strain>
    </source>
</reference>
<name>A0A9X3YQJ8_9GAMM</name>
<protein>
    <submittedName>
        <fullName evidence="2">Uncharacterized protein</fullName>
    </submittedName>
</protein>
<evidence type="ECO:0000313" key="2">
    <source>
        <dbReference type="EMBL" id="MDC8016112.1"/>
    </source>
</evidence>
<proteinExistence type="predicted"/>